<protein>
    <submittedName>
        <fullName evidence="1">HNH endonuclease</fullName>
    </submittedName>
</protein>
<keyword evidence="1" id="KW-0255">Endonuclease</keyword>
<dbReference type="Gene3D" id="3.40.1800.10">
    <property type="entry name" value="His-Me finger endonucleases"/>
    <property type="match status" value="1"/>
</dbReference>
<name>A0A249XSC6_9CAUD</name>
<dbReference type="GO" id="GO:0004519">
    <property type="term" value="F:endonuclease activity"/>
    <property type="evidence" value="ECO:0007669"/>
    <property type="project" value="UniProtKB-KW"/>
</dbReference>
<keyword evidence="1" id="KW-0378">Hydrolase</keyword>
<gene>
    <name evidence="1" type="ORF">SEA_PHABBA_53</name>
</gene>
<accession>A0A249XSC6</accession>
<dbReference type="EMBL" id="MF668280">
    <property type="protein sequence ID" value="ASZ74628.1"/>
    <property type="molecule type" value="Genomic_DNA"/>
</dbReference>
<keyword evidence="2" id="KW-1185">Reference proteome</keyword>
<reference evidence="2" key="1">
    <citation type="submission" date="2017-08" db="EMBL/GenBank/DDBJ databases">
        <authorList>
            <person name="de Groot N.N."/>
        </authorList>
    </citation>
    <scope>NUCLEOTIDE SEQUENCE [LARGE SCALE GENOMIC DNA]</scope>
</reference>
<evidence type="ECO:0000313" key="2">
    <source>
        <dbReference type="Proteomes" id="UP000226037"/>
    </source>
</evidence>
<dbReference type="Pfam" id="PF02945">
    <property type="entry name" value="Endonuclease_7"/>
    <property type="match status" value="1"/>
</dbReference>
<organism evidence="1 2">
    <name type="scientific">Mycobacterium phage Phabba</name>
    <dbReference type="NCBI Taxonomy" id="2027899"/>
    <lineage>
        <taxon>Viruses</taxon>
        <taxon>Duplodnaviria</taxon>
        <taxon>Heunggongvirae</taxon>
        <taxon>Uroviricota</taxon>
        <taxon>Caudoviricetes</taxon>
        <taxon>Ceeclamvirinae</taxon>
        <taxon>Myrnavirus</taxon>
        <taxon>Myrnavirus phabba</taxon>
        <taxon>Myranavirus phabba</taxon>
    </lineage>
</organism>
<evidence type="ECO:0000313" key="1">
    <source>
        <dbReference type="EMBL" id="ASZ74628.1"/>
    </source>
</evidence>
<dbReference type="InterPro" id="IPR038563">
    <property type="entry name" value="Endonuclease_7_sf"/>
</dbReference>
<dbReference type="InterPro" id="IPR044925">
    <property type="entry name" value="His-Me_finger_sf"/>
</dbReference>
<dbReference type="InterPro" id="IPR004211">
    <property type="entry name" value="Endonuclease_7"/>
</dbReference>
<keyword evidence="1" id="KW-0540">Nuclease</keyword>
<proteinExistence type="predicted"/>
<dbReference type="Proteomes" id="UP000226037">
    <property type="component" value="Segment"/>
</dbReference>
<sequence>MIVVKTCAKCHTPKPLTEFGHRTVKGKRYPVSYCRLCMNAYNRDRRTEGYRPPNIATTAQNTRYAWLRRLRKLGITEADYEALVIMQDGKCAICRTDKPWTRSDMWCVDHDHVTGAVRGLLCHACNSGIGHLKDDPIIVETALQYLLHHSSPQLTGPPGRGSR</sequence>
<dbReference type="SUPFAM" id="SSF54060">
    <property type="entry name" value="His-Me finger endonucleases"/>
    <property type="match status" value="1"/>
</dbReference>